<keyword evidence="2" id="KW-0812">Transmembrane</keyword>
<dbReference type="Proteomes" id="UP000230750">
    <property type="component" value="Unassembled WGS sequence"/>
</dbReference>
<sequence>MCDLRDVTCIDGFSGDNCEMETMGPEPRINTPSNSMNGLIAIVICVAVIIIVIVIIVAVILVRRSQKDDTTGTVIYSDAGDITIPTTPQPAPLQFSNPNFSNGDNSKDTGLPGDYDLPKKGEDVIALDMTTGQVENPYSTALSSFSPTEDEADTNTLVKKD</sequence>
<keyword evidence="2" id="KW-1133">Transmembrane helix</keyword>
<feature type="compositionally biased region" description="Polar residues" evidence="1">
    <location>
        <begin position="94"/>
        <end position="104"/>
    </location>
</feature>
<reference evidence="3 4" key="1">
    <citation type="journal article" date="2017" name="PLoS Biol.">
        <title>The sea cucumber genome provides insights into morphological evolution and visceral regeneration.</title>
        <authorList>
            <person name="Zhang X."/>
            <person name="Sun L."/>
            <person name="Yuan J."/>
            <person name="Sun Y."/>
            <person name="Gao Y."/>
            <person name="Zhang L."/>
            <person name="Li S."/>
            <person name="Dai H."/>
            <person name="Hamel J.F."/>
            <person name="Liu C."/>
            <person name="Yu Y."/>
            <person name="Liu S."/>
            <person name="Lin W."/>
            <person name="Guo K."/>
            <person name="Jin S."/>
            <person name="Xu P."/>
            <person name="Storey K.B."/>
            <person name="Huan P."/>
            <person name="Zhang T."/>
            <person name="Zhou Y."/>
            <person name="Zhang J."/>
            <person name="Lin C."/>
            <person name="Li X."/>
            <person name="Xing L."/>
            <person name="Huo D."/>
            <person name="Sun M."/>
            <person name="Wang L."/>
            <person name="Mercier A."/>
            <person name="Li F."/>
            <person name="Yang H."/>
            <person name="Xiang J."/>
        </authorList>
    </citation>
    <scope>NUCLEOTIDE SEQUENCE [LARGE SCALE GENOMIC DNA]</scope>
    <source>
        <strain evidence="3">Shaxun</strain>
        <tissue evidence="3">Muscle</tissue>
    </source>
</reference>
<dbReference type="AlphaFoldDB" id="A0A2G8JF01"/>
<feature type="compositionally biased region" description="Polar residues" evidence="1">
    <location>
        <begin position="137"/>
        <end position="147"/>
    </location>
</feature>
<name>A0A2G8JF01_STIJA</name>
<accession>A0A2G8JF01</accession>
<evidence type="ECO:0000256" key="1">
    <source>
        <dbReference type="SAM" id="MobiDB-lite"/>
    </source>
</evidence>
<gene>
    <name evidence="3" type="ORF">BSL78_28869</name>
</gene>
<evidence type="ECO:0000313" key="4">
    <source>
        <dbReference type="Proteomes" id="UP000230750"/>
    </source>
</evidence>
<feature type="region of interest" description="Disordered" evidence="1">
    <location>
        <begin position="137"/>
        <end position="161"/>
    </location>
</feature>
<organism evidence="3 4">
    <name type="scientific">Stichopus japonicus</name>
    <name type="common">Sea cucumber</name>
    <dbReference type="NCBI Taxonomy" id="307972"/>
    <lineage>
        <taxon>Eukaryota</taxon>
        <taxon>Metazoa</taxon>
        <taxon>Echinodermata</taxon>
        <taxon>Eleutherozoa</taxon>
        <taxon>Echinozoa</taxon>
        <taxon>Holothuroidea</taxon>
        <taxon>Aspidochirotacea</taxon>
        <taxon>Aspidochirotida</taxon>
        <taxon>Stichopodidae</taxon>
        <taxon>Apostichopus</taxon>
    </lineage>
</organism>
<comment type="caution">
    <text evidence="3">The sequence shown here is derived from an EMBL/GenBank/DDBJ whole genome shotgun (WGS) entry which is preliminary data.</text>
</comment>
<evidence type="ECO:0000313" key="3">
    <source>
        <dbReference type="EMBL" id="PIK34308.1"/>
    </source>
</evidence>
<feature type="transmembrane region" description="Helical" evidence="2">
    <location>
        <begin position="39"/>
        <end position="62"/>
    </location>
</feature>
<proteinExistence type="predicted"/>
<protein>
    <recommendedName>
        <fullName evidence="5">EGF-like domain-containing protein</fullName>
    </recommendedName>
</protein>
<evidence type="ECO:0008006" key="5">
    <source>
        <dbReference type="Google" id="ProtNLM"/>
    </source>
</evidence>
<feature type="region of interest" description="Disordered" evidence="1">
    <location>
        <begin position="86"/>
        <end position="115"/>
    </location>
</feature>
<dbReference type="EMBL" id="MRZV01002219">
    <property type="protein sequence ID" value="PIK34308.1"/>
    <property type="molecule type" value="Genomic_DNA"/>
</dbReference>
<evidence type="ECO:0000256" key="2">
    <source>
        <dbReference type="SAM" id="Phobius"/>
    </source>
</evidence>
<keyword evidence="2" id="KW-0472">Membrane</keyword>
<keyword evidence="4" id="KW-1185">Reference proteome</keyword>